<keyword evidence="3" id="KW-1185">Reference proteome</keyword>
<organism evidence="2 3">
    <name type="scientific">Dictyobacter arantiisoli</name>
    <dbReference type="NCBI Taxonomy" id="2014874"/>
    <lineage>
        <taxon>Bacteria</taxon>
        <taxon>Bacillati</taxon>
        <taxon>Chloroflexota</taxon>
        <taxon>Ktedonobacteria</taxon>
        <taxon>Ktedonobacterales</taxon>
        <taxon>Dictyobacteraceae</taxon>
        <taxon>Dictyobacter</taxon>
    </lineage>
</organism>
<comment type="caution">
    <text evidence="2">The sequence shown here is derived from an EMBL/GenBank/DDBJ whole genome shotgun (WGS) entry which is preliminary data.</text>
</comment>
<feature type="transmembrane region" description="Helical" evidence="1">
    <location>
        <begin position="54"/>
        <end position="75"/>
    </location>
</feature>
<evidence type="ECO:0000313" key="2">
    <source>
        <dbReference type="EMBL" id="GCF09379.1"/>
    </source>
</evidence>
<dbReference type="EMBL" id="BIXY01000042">
    <property type="protein sequence ID" value="GCF09379.1"/>
    <property type="molecule type" value="Genomic_DNA"/>
</dbReference>
<keyword evidence="1" id="KW-0472">Membrane</keyword>
<sequence>MEPLDSDYEVVVREPNPRARFNWLYVFPILGGVWLLFLLSAAIFQIPITGVIDPIMGLMLVMFFVLAGLLFYALAPKAGR</sequence>
<proteinExistence type="predicted"/>
<evidence type="ECO:0000256" key="1">
    <source>
        <dbReference type="SAM" id="Phobius"/>
    </source>
</evidence>
<keyword evidence="1" id="KW-0812">Transmembrane</keyword>
<dbReference type="Proteomes" id="UP000322530">
    <property type="component" value="Unassembled WGS sequence"/>
</dbReference>
<name>A0A5A5TEE1_9CHLR</name>
<dbReference type="OrthoDB" id="164960at2"/>
<keyword evidence="1" id="KW-1133">Transmembrane helix</keyword>
<feature type="transmembrane region" description="Helical" evidence="1">
    <location>
        <begin position="23"/>
        <end position="48"/>
    </location>
</feature>
<accession>A0A5A5TEE1</accession>
<reference evidence="2 3" key="1">
    <citation type="submission" date="2019-01" db="EMBL/GenBank/DDBJ databases">
        <title>Draft genome sequence of Dictyobacter sp. Uno17.</title>
        <authorList>
            <person name="Wang C.M."/>
            <person name="Zheng Y."/>
            <person name="Sakai Y."/>
            <person name="Abe K."/>
            <person name="Yokota A."/>
            <person name="Yabe S."/>
        </authorList>
    </citation>
    <scope>NUCLEOTIDE SEQUENCE [LARGE SCALE GENOMIC DNA]</scope>
    <source>
        <strain evidence="2 3">Uno17</strain>
    </source>
</reference>
<dbReference type="AlphaFoldDB" id="A0A5A5TEE1"/>
<gene>
    <name evidence="2" type="ORF">KDI_29430</name>
</gene>
<protein>
    <submittedName>
        <fullName evidence="2">Uncharacterized protein</fullName>
    </submittedName>
</protein>
<dbReference type="RefSeq" id="WP_149402321.1">
    <property type="nucleotide sequence ID" value="NZ_BIXY01000042.1"/>
</dbReference>
<evidence type="ECO:0000313" key="3">
    <source>
        <dbReference type="Proteomes" id="UP000322530"/>
    </source>
</evidence>